<dbReference type="EMBL" id="ODYU01008351">
    <property type="protein sequence ID" value="SOQ51868.1"/>
    <property type="molecule type" value="Genomic_DNA"/>
</dbReference>
<gene>
    <name evidence="1" type="ORF">SFRICE_009882</name>
</gene>
<evidence type="ECO:0000313" key="1">
    <source>
        <dbReference type="EMBL" id="SOQ51868.1"/>
    </source>
</evidence>
<name>A0A2H1WFL2_SPOFR</name>
<dbReference type="AlphaFoldDB" id="A0A2H1WFL2"/>
<proteinExistence type="predicted"/>
<reference evidence="1" key="1">
    <citation type="submission" date="2016-07" db="EMBL/GenBank/DDBJ databases">
        <authorList>
            <person name="Bretaudeau A."/>
        </authorList>
    </citation>
    <scope>NUCLEOTIDE SEQUENCE</scope>
    <source>
        <strain evidence="1">Rice</strain>
        <tissue evidence="1">Whole body</tissue>
    </source>
</reference>
<accession>A0A2H1WFL2</accession>
<organism evidence="1">
    <name type="scientific">Spodoptera frugiperda</name>
    <name type="common">Fall armyworm</name>
    <dbReference type="NCBI Taxonomy" id="7108"/>
    <lineage>
        <taxon>Eukaryota</taxon>
        <taxon>Metazoa</taxon>
        <taxon>Ecdysozoa</taxon>
        <taxon>Arthropoda</taxon>
        <taxon>Hexapoda</taxon>
        <taxon>Insecta</taxon>
        <taxon>Pterygota</taxon>
        <taxon>Neoptera</taxon>
        <taxon>Endopterygota</taxon>
        <taxon>Lepidoptera</taxon>
        <taxon>Glossata</taxon>
        <taxon>Ditrysia</taxon>
        <taxon>Noctuoidea</taxon>
        <taxon>Noctuidae</taxon>
        <taxon>Amphipyrinae</taxon>
        <taxon>Spodoptera</taxon>
    </lineage>
</organism>
<sequence>MYTDQLIISIRRCPWTPETPDAIQVRCRGFWGLLGNRGLGKLGGPPVTSTHNKTQRKRGFTSVFCESVIPLRLSRLIRPKLKILDGKAKGSVRLLLTKNHPVPTPACRVGAPVSPLVSPQLRIRHQPYWAPSVVV</sequence>
<protein>
    <submittedName>
        <fullName evidence="1">SFRICE_009882</fullName>
    </submittedName>
</protein>